<dbReference type="KEGG" id="pgs:CPT03_14135"/>
<dbReference type="InterPro" id="IPR000577">
    <property type="entry name" value="Carb_kinase_FGGY"/>
</dbReference>
<dbReference type="AlphaFoldDB" id="A0A2D1U7H4"/>
<evidence type="ECO:0000313" key="7">
    <source>
        <dbReference type="EMBL" id="ATP57530.1"/>
    </source>
</evidence>
<dbReference type="PROSITE" id="PS00445">
    <property type="entry name" value="FGGY_KINASES_2"/>
    <property type="match status" value="1"/>
</dbReference>
<feature type="domain" description="Carbohydrate kinase FGGY C-terminal" evidence="6">
    <location>
        <begin position="243"/>
        <end position="431"/>
    </location>
</feature>
<evidence type="ECO:0000256" key="3">
    <source>
        <dbReference type="ARBA" id="ARBA00022777"/>
    </source>
</evidence>
<feature type="domain" description="Carbohydrate kinase FGGY N-terminal" evidence="5">
    <location>
        <begin position="3"/>
        <end position="233"/>
    </location>
</feature>
<dbReference type="GO" id="GO:0005975">
    <property type="term" value="P:carbohydrate metabolic process"/>
    <property type="evidence" value="ECO:0007669"/>
    <property type="project" value="InterPro"/>
</dbReference>
<dbReference type="Pfam" id="PF02782">
    <property type="entry name" value="FGGY_C"/>
    <property type="match status" value="1"/>
</dbReference>
<evidence type="ECO:0000256" key="4">
    <source>
        <dbReference type="RuleBase" id="RU003733"/>
    </source>
</evidence>
<dbReference type="RefSeq" id="WP_099439450.1">
    <property type="nucleotide sequence ID" value="NZ_CP024091.1"/>
</dbReference>
<dbReference type="PANTHER" id="PTHR43095:SF2">
    <property type="entry name" value="GLUCONOKINASE"/>
    <property type="match status" value="1"/>
</dbReference>
<dbReference type="InterPro" id="IPR018483">
    <property type="entry name" value="Carb_kinase_FGGY_CS"/>
</dbReference>
<comment type="similarity">
    <text evidence="1 4">Belongs to the FGGY kinase family.</text>
</comment>
<dbReference type="OrthoDB" id="9805576at2"/>
<proteinExistence type="inferred from homology"/>
<dbReference type="InterPro" id="IPR050406">
    <property type="entry name" value="FGGY_Carb_Kinase"/>
</dbReference>
<evidence type="ECO:0000313" key="8">
    <source>
        <dbReference type="Proteomes" id="UP000223749"/>
    </source>
</evidence>
<dbReference type="PROSITE" id="PS00933">
    <property type="entry name" value="FGGY_KINASES_1"/>
    <property type="match status" value="1"/>
</dbReference>
<evidence type="ECO:0000259" key="5">
    <source>
        <dbReference type="Pfam" id="PF00370"/>
    </source>
</evidence>
<accession>A0A2D1U7H4</accession>
<protein>
    <submittedName>
        <fullName evidence="7">Gluconokinase</fullName>
    </submittedName>
</protein>
<name>A0A2D1U7H4_9SPHI</name>
<gene>
    <name evidence="7" type="ORF">CPT03_14135</name>
</gene>
<dbReference type="GO" id="GO:0016301">
    <property type="term" value="F:kinase activity"/>
    <property type="evidence" value="ECO:0007669"/>
    <property type="project" value="UniProtKB-KW"/>
</dbReference>
<dbReference type="Pfam" id="PF00370">
    <property type="entry name" value="FGGY_N"/>
    <property type="match status" value="1"/>
</dbReference>
<keyword evidence="2 4" id="KW-0808">Transferase</keyword>
<organism evidence="7 8">
    <name type="scientific">Pedobacter ginsengisoli</name>
    <dbReference type="NCBI Taxonomy" id="363852"/>
    <lineage>
        <taxon>Bacteria</taxon>
        <taxon>Pseudomonadati</taxon>
        <taxon>Bacteroidota</taxon>
        <taxon>Sphingobacteriia</taxon>
        <taxon>Sphingobacteriales</taxon>
        <taxon>Sphingobacteriaceae</taxon>
        <taxon>Pedobacter</taxon>
    </lineage>
</organism>
<dbReference type="Proteomes" id="UP000223749">
    <property type="component" value="Chromosome"/>
</dbReference>
<dbReference type="CDD" id="cd07770">
    <property type="entry name" value="ASKHA_NBD_FGGY_GntK"/>
    <property type="match status" value="1"/>
</dbReference>
<dbReference type="EMBL" id="CP024091">
    <property type="protein sequence ID" value="ATP57530.1"/>
    <property type="molecule type" value="Genomic_DNA"/>
</dbReference>
<dbReference type="PIRSF" id="PIRSF000538">
    <property type="entry name" value="GlpK"/>
    <property type="match status" value="1"/>
</dbReference>
<evidence type="ECO:0000259" key="6">
    <source>
        <dbReference type="Pfam" id="PF02782"/>
    </source>
</evidence>
<dbReference type="PANTHER" id="PTHR43095">
    <property type="entry name" value="SUGAR KINASE"/>
    <property type="match status" value="1"/>
</dbReference>
<dbReference type="SUPFAM" id="SSF53067">
    <property type="entry name" value="Actin-like ATPase domain"/>
    <property type="match status" value="2"/>
</dbReference>
<reference evidence="7 8" key="1">
    <citation type="submission" date="2017-10" db="EMBL/GenBank/DDBJ databases">
        <title>Whole genome of Pedobacter ginsengisoli T01R-27 isolated from tomato rhizosphere.</title>
        <authorList>
            <person name="Weon H.-Y."/>
            <person name="Lee S.A."/>
            <person name="Sang M.K."/>
            <person name="Song J."/>
        </authorList>
    </citation>
    <scope>NUCLEOTIDE SEQUENCE [LARGE SCALE GENOMIC DNA]</scope>
    <source>
        <strain evidence="7 8">T01R-27</strain>
    </source>
</reference>
<dbReference type="InterPro" id="IPR043129">
    <property type="entry name" value="ATPase_NBD"/>
</dbReference>
<sequence>MDYVLGIDIGTGSVKAVAVDTKCKSFGAFQHHYSFTSPHPGYHEQNPEEIWDAFKKSMDGMIAEIGNMPKAISLSSAMHSLMPVDENGKALAPMITWADNRSAEIAKRLRNSEIGLSIYKATGTPLHAMSPLCKIIWLKENNPDLFSQTHKFISIKEYIWYKLFKEFKIDYSIASCTGLFNITQLSWHKDSLNITGIDPKMLSEPVQTDYTKFLNTGIPVVIGASDGCMANLGSGGIKPGIAVMTIGTSGAVRIASDKPLPNEKAMTFSYILDKDTFICGGPINNGGIALQWWIKNNIKHELGEADYEQLFGEIASIAAGSKGLLFLPYLTGDRAPIWDSESCGVFFGVKLEHEKAHFSRAVLEGICYSMYDVLDAMQENAEAIKQINISGGIVKSETWMQMMADITGKDLVITQTEDASAVGASLLAMKALGLITDYADLSIKEPKMVKTNPKNGDVYLRNFMIFKTLYSALKNTMHEFYKMNL</sequence>
<keyword evidence="3 4" id="KW-0418">Kinase</keyword>
<dbReference type="InterPro" id="IPR018485">
    <property type="entry name" value="FGGY_C"/>
</dbReference>
<evidence type="ECO:0000256" key="1">
    <source>
        <dbReference type="ARBA" id="ARBA00009156"/>
    </source>
</evidence>
<keyword evidence="8" id="KW-1185">Reference proteome</keyword>
<evidence type="ECO:0000256" key="2">
    <source>
        <dbReference type="ARBA" id="ARBA00022679"/>
    </source>
</evidence>
<dbReference type="Gene3D" id="3.30.420.40">
    <property type="match status" value="2"/>
</dbReference>
<dbReference type="GO" id="GO:0016773">
    <property type="term" value="F:phosphotransferase activity, alcohol group as acceptor"/>
    <property type="evidence" value="ECO:0007669"/>
    <property type="project" value="InterPro"/>
</dbReference>
<dbReference type="InterPro" id="IPR018484">
    <property type="entry name" value="FGGY_N"/>
</dbReference>